<dbReference type="GO" id="GO:0003975">
    <property type="term" value="F:UDP-N-acetylglucosamine-dolichyl-phosphate N-acetylglucosaminephosphotransferase activity"/>
    <property type="evidence" value="ECO:0007669"/>
    <property type="project" value="UniProtKB-EC"/>
</dbReference>
<evidence type="ECO:0000256" key="3">
    <source>
        <dbReference type="ARBA" id="ARBA00004922"/>
    </source>
</evidence>
<comment type="function">
    <text evidence="17">UDP-N-acetylglucosamine--dolichyl-phosphate N-acetylglucosaminephosphotransferase that operates in the biosynthetic pathway of dolichol-linked oligosaccharides, the glycan precursors employed in protein asparagine (N)-glycosylation. The assembly of dolichol-linked oligosaccharides begins on the cytosolic side of the endoplasmic reticulum membrane and finishes in its lumen. The sequential addition of sugars to dolichol pyrophosphate produces dolichol-linked oligosaccharides containing fourteen sugars, including two GlcNAcs, nine mannoses and three glucoses. Once assembled, the oligosaccharide is transferred from the lipid to nascent proteins by oligosaccharyltransferases. Catalyzes the initial step of dolichol-linked oligosaccharide biosynthesis, transfering GlcNAc-1-P from cytosolic UDP-GlcNAc onto the carrier lipid dolichyl phosphate (P-dolichol), yielding GlcNAc-P-P-dolichol embedded in the cytoplasmic leaflet of the endoplasmic reticulum membrane.</text>
</comment>
<comment type="catalytic activity">
    <reaction evidence="18">
        <text>a di-trans,poly-cis-dolichyl phosphate + UDP-N-acetyl-alpha-D-glucosamine = an N-acetyl-alpha-D-glucosaminyl-diphospho-di-trans,poly-cis-dolichol + UMP</text>
        <dbReference type="Rhea" id="RHEA:13289"/>
        <dbReference type="Rhea" id="RHEA-COMP:19498"/>
        <dbReference type="Rhea" id="RHEA-COMP:19507"/>
        <dbReference type="ChEBI" id="CHEBI:57683"/>
        <dbReference type="ChEBI" id="CHEBI:57705"/>
        <dbReference type="ChEBI" id="CHEBI:57865"/>
        <dbReference type="ChEBI" id="CHEBI:58427"/>
        <dbReference type="EC" id="2.7.8.15"/>
    </reaction>
    <physiologicalReaction direction="left-to-right" evidence="18">
        <dbReference type="Rhea" id="RHEA:13290"/>
    </physiologicalReaction>
</comment>
<dbReference type="GO" id="GO:0016757">
    <property type="term" value="F:glycosyltransferase activity"/>
    <property type="evidence" value="ECO:0007669"/>
    <property type="project" value="UniProtKB-KW"/>
</dbReference>
<dbReference type="EC" id="2.7.8.15" evidence="5"/>
<accession>Q7RSC7</accession>
<evidence type="ECO:0000313" key="20">
    <source>
        <dbReference type="EMBL" id="EAA15829.1"/>
    </source>
</evidence>
<evidence type="ECO:0000256" key="15">
    <source>
        <dbReference type="ARBA" id="ARBA00029567"/>
    </source>
</evidence>
<reference evidence="20 21" key="1">
    <citation type="journal article" date="2002" name="Nature">
        <title>Genome sequence and comparative analysis of the model rodent malaria parasite Plasmodium yoelii yoelii.</title>
        <authorList>
            <person name="Carlton J.M."/>
            <person name="Angiuoli S.V."/>
            <person name="Suh B.B."/>
            <person name="Kooij T.W."/>
            <person name="Pertea M."/>
            <person name="Silva J.C."/>
            <person name="Ermolaeva M.D."/>
            <person name="Allen J.E."/>
            <person name="Selengut J.D."/>
            <person name="Koo H.L."/>
            <person name="Peterson J.D."/>
            <person name="Pop M."/>
            <person name="Kosack D.S."/>
            <person name="Shumway M.F."/>
            <person name="Bidwell S.L."/>
            <person name="Shallom S.J."/>
            <person name="van Aken S.E."/>
            <person name="Riedmuller S.B."/>
            <person name="Feldblyum T.V."/>
            <person name="Cho J.K."/>
            <person name="Quackenbush J."/>
            <person name="Sedegah M."/>
            <person name="Shoaibi A."/>
            <person name="Cummings L.M."/>
            <person name="Florens L."/>
            <person name="Yates J.R."/>
            <person name="Raine J.D."/>
            <person name="Sinden R.E."/>
            <person name="Harris M.A."/>
            <person name="Cunningham D.A."/>
            <person name="Preiser P.R."/>
            <person name="Bergman L.W."/>
            <person name="Vaidya A.B."/>
            <person name="van Lin L.H."/>
            <person name="Janse C.J."/>
            <person name="Waters A.P."/>
            <person name="Smith H.O."/>
            <person name="White O.R."/>
            <person name="Salzberg S.L."/>
            <person name="Venter J.C."/>
            <person name="Fraser C.M."/>
            <person name="Hoffman S.L."/>
            <person name="Gardner M.J."/>
            <person name="Carucci D.J."/>
        </authorList>
    </citation>
    <scope>NUCLEOTIDE SEQUENCE [LARGE SCALE GENOMIC DNA]</scope>
    <source>
        <strain evidence="20 21">17XNL</strain>
    </source>
</reference>
<keyword evidence="12" id="KW-0460">Magnesium</keyword>
<dbReference type="STRING" id="73239.Q7RSC7"/>
<dbReference type="PANTHER" id="PTHR10571:SF0">
    <property type="entry name" value="UDP-N-ACETYLGLUCOSAMINE--DOLICHYL-PHOSPHATE N-ACETYLGLUCOSAMINEPHOSPHOTRANSFERASE"/>
    <property type="match status" value="1"/>
</dbReference>
<feature type="transmembrane region" description="Helical" evidence="19">
    <location>
        <begin position="225"/>
        <end position="245"/>
    </location>
</feature>
<evidence type="ECO:0000256" key="11">
    <source>
        <dbReference type="ARBA" id="ARBA00022824"/>
    </source>
</evidence>
<feature type="transmembrane region" description="Helical" evidence="19">
    <location>
        <begin position="49"/>
        <end position="69"/>
    </location>
</feature>
<comment type="pathway">
    <text evidence="3">Protein modification; protein glycosylation.</text>
</comment>
<dbReference type="GO" id="GO:0006488">
    <property type="term" value="P:dolichol-linked oligosaccharide biosynthetic process"/>
    <property type="evidence" value="ECO:0007669"/>
    <property type="project" value="InterPro"/>
</dbReference>
<dbReference type="Proteomes" id="UP000008553">
    <property type="component" value="Unassembled WGS sequence"/>
</dbReference>
<comment type="caution">
    <text evidence="20">The sequence shown here is derived from an EMBL/GenBank/DDBJ whole genome shotgun (WGS) entry which is preliminary data.</text>
</comment>
<keyword evidence="10" id="KW-0479">Metal-binding</keyword>
<evidence type="ECO:0000256" key="2">
    <source>
        <dbReference type="ARBA" id="ARBA00004477"/>
    </source>
</evidence>
<keyword evidence="9 19" id="KW-0812">Transmembrane</keyword>
<keyword evidence="8 20" id="KW-0808">Transferase</keyword>
<evidence type="ECO:0000256" key="8">
    <source>
        <dbReference type="ARBA" id="ARBA00022679"/>
    </source>
</evidence>
<feature type="transmembrane region" description="Helical" evidence="19">
    <location>
        <begin position="396"/>
        <end position="413"/>
    </location>
</feature>
<evidence type="ECO:0000256" key="6">
    <source>
        <dbReference type="ARBA" id="ARBA00017659"/>
    </source>
</evidence>
<evidence type="ECO:0000256" key="19">
    <source>
        <dbReference type="SAM" id="Phobius"/>
    </source>
</evidence>
<sequence>MKSKFANNKTKGNVTHIYKENIPEIYLFSFLIIYLLIVLYVLRDTIYKNIIIFYIGPCVLLFKLSFICIPKFIQFLNQKGNNIYICICMYKYVCIYIYKDCVYFIHLYYISTLYAFIIHLYTTFLLLLEYNAGLLSIIFMTFLGFIDDVLELKWRYKVLLPFFASLPLLLCYSGETNIRIPNFLIFIFKKKIINIGFFYYVYIILLSVFCTNTINIYAGINGLEIGQTLIISIFISIHNLIVRLLKSENIRRGYNNAFTLSIWFYLHLTRFSNIPTLLLHNSQEIVLNIGSSDISGLLILKQHFLSVIFTLPFISINLATFAFNFYPSKGFVGNTLTYFCGIFLAVVSIFGHYSKTLILFLIPQFLNFFLSLPQLFNFIPCPRHRLPIIDHKTNKLTYSYNFTLINLILYIFGPLSEYHLVIILLFLQFVTCSIGLFLRYFIDTT</sequence>
<feature type="transmembrane region" description="Helical" evidence="19">
    <location>
        <begin position="331"/>
        <end position="350"/>
    </location>
</feature>
<feature type="transmembrane region" description="Helical" evidence="19">
    <location>
        <begin position="304"/>
        <end position="325"/>
    </location>
</feature>
<comment type="cofactor">
    <cofactor evidence="1">
        <name>Mg(2+)</name>
        <dbReference type="ChEBI" id="CHEBI:18420"/>
    </cofactor>
</comment>
<feature type="transmembrane region" description="Helical" evidence="19">
    <location>
        <begin position="25"/>
        <end position="43"/>
    </location>
</feature>
<evidence type="ECO:0000256" key="4">
    <source>
        <dbReference type="ARBA" id="ARBA00009317"/>
    </source>
</evidence>
<keyword evidence="11" id="KW-0256">Endoplasmic reticulum</keyword>
<evidence type="ECO:0000313" key="21">
    <source>
        <dbReference type="Proteomes" id="UP000008553"/>
    </source>
</evidence>
<dbReference type="GO" id="GO:0046872">
    <property type="term" value="F:metal ion binding"/>
    <property type="evidence" value="ECO:0007669"/>
    <property type="project" value="UniProtKB-KW"/>
</dbReference>
<comment type="similarity">
    <text evidence="4">Belongs to the glycosyltransferase 4 family.</text>
</comment>
<dbReference type="FunCoup" id="Q7RSC7">
    <property type="interactions" value="146"/>
</dbReference>
<evidence type="ECO:0000256" key="12">
    <source>
        <dbReference type="ARBA" id="ARBA00022842"/>
    </source>
</evidence>
<evidence type="ECO:0000256" key="16">
    <source>
        <dbReference type="ARBA" id="ARBA00033238"/>
    </source>
</evidence>
<evidence type="ECO:0000256" key="17">
    <source>
        <dbReference type="ARBA" id="ARBA00044717"/>
    </source>
</evidence>
<name>Q7RSC7_PLAYO</name>
<evidence type="ECO:0000256" key="7">
    <source>
        <dbReference type="ARBA" id="ARBA00022676"/>
    </source>
</evidence>
<feature type="transmembrane region" description="Helical" evidence="19">
    <location>
        <begin position="128"/>
        <end position="146"/>
    </location>
</feature>
<evidence type="ECO:0000256" key="10">
    <source>
        <dbReference type="ARBA" id="ARBA00022723"/>
    </source>
</evidence>
<dbReference type="GO" id="GO:0005789">
    <property type="term" value="C:endoplasmic reticulum membrane"/>
    <property type="evidence" value="ECO:0007669"/>
    <property type="project" value="UniProtKB-SubCell"/>
</dbReference>
<evidence type="ECO:0000256" key="1">
    <source>
        <dbReference type="ARBA" id="ARBA00001946"/>
    </source>
</evidence>
<dbReference type="CDD" id="cd06855">
    <property type="entry name" value="GT_GPT_euk"/>
    <property type="match status" value="1"/>
</dbReference>
<feature type="transmembrane region" description="Helical" evidence="19">
    <location>
        <begin position="197"/>
        <end position="219"/>
    </location>
</feature>
<feature type="transmembrane region" description="Helical" evidence="19">
    <location>
        <begin position="420"/>
        <end position="442"/>
    </location>
</feature>
<organism evidence="20 21">
    <name type="scientific">Plasmodium yoelii yoelii</name>
    <dbReference type="NCBI Taxonomy" id="73239"/>
    <lineage>
        <taxon>Eukaryota</taxon>
        <taxon>Sar</taxon>
        <taxon>Alveolata</taxon>
        <taxon>Apicomplexa</taxon>
        <taxon>Aconoidasida</taxon>
        <taxon>Haemosporida</taxon>
        <taxon>Plasmodiidae</taxon>
        <taxon>Plasmodium</taxon>
        <taxon>Plasmodium (Vinckeia)</taxon>
    </lineage>
</organism>
<gene>
    <name evidence="20" type="ORF">PY00432</name>
</gene>
<keyword evidence="13 19" id="KW-1133">Transmembrane helix</keyword>
<evidence type="ECO:0000256" key="18">
    <source>
        <dbReference type="ARBA" id="ARBA00045078"/>
    </source>
</evidence>
<keyword evidence="21" id="KW-1185">Reference proteome</keyword>
<feature type="transmembrane region" description="Helical" evidence="19">
    <location>
        <begin position="357"/>
        <end position="376"/>
    </location>
</feature>
<dbReference type="InterPro" id="IPR033895">
    <property type="entry name" value="GPT"/>
</dbReference>
<dbReference type="InParanoid" id="Q7RSC7"/>
<dbReference type="Pfam" id="PF00953">
    <property type="entry name" value="Glycos_transf_4"/>
    <property type="match status" value="1"/>
</dbReference>
<comment type="subcellular location">
    <subcellularLocation>
        <location evidence="2">Endoplasmic reticulum membrane</location>
        <topology evidence="2">Multi-pass membrane protein</topology>
    </subcellularLocation>
</comment>
<protein>
    <recommendedName>
        <fullName evidence="6">UDP-N-acetylglucosamine--dolichyl-phosphate N-acetylglucosaminephosphotransferase</fullName>
        <ecNumber evidence="5">2.7.8.15</ecNumber>
    </recommendedName>
    <alternativeName>
        <fullName evidence="15">GlcNAc-1-P transferase</fullName>
    </alternativeName>
    <alternativeName>
        <fullName evidence="16">N-acetylglucosamine-1-phosphate transferase</fullName>
    </alternativeName>
</protein>
<dbReference type="PaxDb" id="73239-Q7RSC7"/>
<proteinExistence type="inferred from homology"/>
<dbReference type="PANTHER" id="PTHR10571">
    <property type="entry name" value="UDP-N-ACETYLGLUCOSAMINE--DOLICHYL-PHOSPHATE N-ACETYLGLUCOSAMINEPHOSPHOTRANSFERASE"/>
    <property type="match status" value="1"/>
</dbReference>
<evidence type="ECO:0000256" key="5">
    <source>
        <dbReference type="ARBA" id="ARBA00013225"/>
    </source>
</evidence>
<dbReference type="AlphaFoldDB" id="Q7RSC7"/>
<dbReference type="EMBL" id="AABL01000120">
    <property type="protein sequence ID" value="EAA15829.1"/>
    <property type="molecule type" value="Genomic_DNA"/>
</dbReference>
<keyword evidence="7" id="KW-0328">Glycosyltransferase</keyword>
<evidence type="ECO:0000256" key="14">
    <source>
        <dbReference type="ARBA" id="ARBA00023136"/>
    </source>
</evidence>
<evidence type="ECO:0000256" key="9">
    <source>
        <dbReference type="ARBA" id="ARBA00022692"/>
    </source>
</evidence>
<evidence type="ECO:0000256" key="13">
    <source>
        <dbReference type="ARBA" id="ARBA00022989"/>
    </source>
</evidence>
<keyword evidence="14 19" id="KW-0472">Membrane</keyword>
<dbReference type="InterPro" id="IPR000715">
    <property type="entry name" value="Glycosyl_transferase_4"/>
</dbReference>
<dbReference type="UniPathway" id="UPA00378"/>